<dbReference type="CDD" id="cd20736">
    <property type="entry name" value="PoNe_Nuclease"/>
    <property type="match status" value="1"/>
</dbReference>
<keyword evidence="3" id="KW-0540">Nuclease</keyword>
<keyword evidence="4" id="KW-1185">Reference proteome</keyword>
<dbReference type="EMBL" id="SLWK01000004">
    <property type="protein sequence ID" value="TCO08862.1"/>
    <property type="molecule type" value="Genomic_DNA"/>
</dbReference>
<sequence length="122" mass="14453">MADHNELGKLGEQKAFEYLVDKGYRIVARNWRFKHKEVDLIAYDGEILVVIEVRTRTSSKWEHPRESLTQSKIRFLVLAADEFLNRNKIDNRMRFDVVTCMPVDDDNWEIEHIENAFTAQVE</sequence>
<comment type="similarity">
    <text evidence="1 2">Belongs to the UPF0102 family.</text>
</comment>
<dbReference type="InterPro" id="IPR003509">
    <property type="entry name" value="UPF0102_YraN-like"/>
</dbReference>
<dbReference type="HAMAP" id="MF_00048">
    <property type="entry name" value="UPF0102"/>
    <property type="match status" value="1"/>
</dbReference>
<dbReference type="Proteomes" id="UP000295221">
    <property type="component" value="Unassembled WGS sequence"/>
</dbReference>
<gene>
    <name evidence="3" type="ORF">EV194_104173</name>
</gene>
<keyword evidence="3" id="KW-0378">Hydrolase</keyword>
<dbReference type="NCBIfam" id="NF009154">
    <property type="entry name" value="PRK12497.3-3"/>
    <property type="match status" value="1"/>
</dbReference>
<dbReference type="AlphaFoldDB" id="A0A4R2GJG4"/>
<dbReference type="PANTHER" id="PTHR34039">
    <property type="entry name" value="UPF0102 PROTEIN YRAN"/>
    <property type="match status" value="1"/>
</dbReference>
<dbReference type="SUPFAM" id="SSF52980">
    <property type="entry name" value="Restriction endonuclease-like"/>
    <property type="match status" value="1"/>
</dbReference>
<keyword evidence="3" id="KW-0255">Endonuclease</keyword>
<comment type="caution">
    <text evidence="3">The sequence shown here is derived from an EMBL/GenBank/DDBJ whole genome shotgun (WGS) entry which is preliminary data.</text>
</comment>
<dbReference type="RefSeq" id="WP_132433440.1">
    <property type="nucleotide sequence ID" value="NZ_SLWK01000004.1"/>
</dbReference>
<evidence type="ECO:0000313" key="3">
    <source>
        <dbReference type="EMBL" id="TCO08862.1"/>
    </source>
</evidence>
<dbReference type="InterPro" id="IPR011335">
    <property type="entry name" value="Restrct_endonuc-II-like"/>
</dbReference>
<organism evidence="3 4">
    <name type="scientific">Natronoflexus pectinivorans</name>
    <dbReference type="NCBI Taxonomy" id="682526"/>
    <lineage>
        <taxon>Bacteria</taxon>
        <taxon>Pseudomonadati</taxon>
        <taxon>Bacteroidota</taxon>
        <taxon>Bacteroidia</taxon>
        <taxon>Marinilabiliales</taxon>
        <taxon>Marinilabiliaceae</taxon>
        <taxon>Natronoflexus</taxon>
    </lineage>
</organism>
<accession>A0A4R2GJG4</accession>
<evidence type="ECO:0000256" key="2">
    <source>
        <dbReference type="HAMAP-Rule" id="MF_00048"/>
    </source>
</evidence>
<dbReference type="Gene3D" id="3.40.1350.10">
    <property type="match status" value="1"/>
</dbReference>
<dbReference type="NCBIfam" id="NF009150">
    <property type="entry name" value="PRK12497.1-3"/>
    <property type="match status" value="1"/>
</dbReference>
<evidence type="ECO:0000256" key="1">
    <source>
        <dbReference type="ARBA" id="ARBA00006738"/>
    </source>
</evidence>
<evidence type="ECO:0000313" key="4">
    <source>
        <dbReference type="Proteomes" id="UP000295221"/>
    </source>
</evidence>
<name>A0A4R2GJG4_9BACT</name>
<dbReference type="InterPro" id="IPR011856">
    <property type="entry name" value="tRNA_endonuc-like_dom_sf"/>
</dbReference>
<dbReference type="GO" id="GO:0003676">
    <property type="term" value="F:nucleic acid binding"/>
    <property type="evidence" value="ECO:0007669"/>
    <property type="project" value="InterPro"/>
</dbReference>
<protein>
    <recommendedName>
        <fullName evidence="2">UPF0102 protein EV194_104173</fullName>
    </recommendedName>
</protein>
<proteinExistence type="inferred from homology"/>
<dbReference type="PANTHER" id="PTHR34039:SF1">
    <property type="entry name" value="UPF0102 PROTEIN YRAN"/>
    <property type="match status" value="1"/>
</dbReference>
<dbReference type="GO" id="GO:0004519">
    <property type="term" value="F:endonuclease activity"/>
    <property type="evidence" value="ECO:0007669"/>
    <property type="project" value="UniProtKB-KW"/>
</dbReference>
<dbReference type="NCBIfam" id="TIGR00252">
    <property type="entry name" value="YraN family protein"/>
    <property type="match status" value="1"/>
</dbReference>
<reference evidence="3 4" key="1">
    <citation type="submission" date="2019-03" db="EMBL/GenBank/DDBJ databases">
        <title>Genomic Encyclopedia of Type Strains, Phase IV (KMG-IV): sequencing the most valuable type-strain genomes for metagenomic binning, comparative biology and taxonomic classification.</title>
        <authorList>
            <person name="Goeker M."/>
        </authorList>
    </citation>
    <scope>NUCLEOTIDE SEQUENCE [LARGE SCALE GENOMIC DNA]</scope>
    <source>
        <strain evidence="3 4">DSM 24179</strain>
    </source>
</reference>
<dbReference type="Pfam" id="PF02021">
    <property type="entry name" value="UPF0102"/>
    <property type="match status" value="1"/>
</dbReference>
<dbReference type="OrthoDB" id="9802516at2"/>